<evidence type="ECO:0000256" key="4">
    <source>
        <dbReference type="ARBA" id="ARBA00022801"/>
    </source>
</evidence>
<keyword evidence="4" id="KW-0378">Hydrolase</keyword>
<evidence type="ECO:0000256" key="3">
    <source>
        <dbReference type="ARBA" id="ARBA00022750"/>
    </source>
</evidence>
<accession>A0A150IJG2</accession>
<dbReference type="PANTHER" id="PTHR30302">
    <property type="entry name" value="HYDROGENASE 1 MATURATION PROTEASE"/>
    <property type="match status" value="1"/>
</dbReference>
<dbReference type="Proteomes" id="UP000091929">
    <property type="component" value="Unassembled WGS sequence"/>
</dbReference>
<dbReference type="InterPro" id="IPR023430">
    <property type="entry name" value="Pept_HybD-like_dom_sf"/>
</dbReference>
<reference evidence="8 9" key="1">
    <citation type="journal article" date="2016" name="ISME J.">
        <title>Chasing the elusive Euryarchaeota class WSA2: genomes reveal a uniquely fastidious methyl-reducing methanogen.</title>
        <authorList>
            <person name="Nobu M.K."/>
            <person name="Narihiro T."/>
            <person name="Kuroda K."/>
            <person name="Mei R."/>
            <person name="Liu W.T."/>
        </authorList>
    </citation>
    <scope>NUCLEOTIDE SEQUENCE [LARGE SCALE GENOMIC DNA]</scope>
    <source>
        <strain evidence="5">B03fssc0709_Meth_Bin005</strain>
        <strain evidence="6">B15fssc0709_Meth_Bin003</strain>
        <strain evidence="7">BMIXfssc0709_Meth_Bin006</strain>
    </source>
</reference>
<protein>
    <submittedName>
        <fullName evidence="5">F420-reducing hydrogenase, subunit delta</fullName>
    </submittedName>
</protein>
<evidence type="ECO:0000313" key="7">
    <source>
        <dbReference type="EMBL" id="KYC49664.1"/>
    </source>
</evidence>
<evidence type="ECO:0000313" key="6">
    <source>
        <dbReference type="EMBL" id="KYC48509.1"/>
    </source>
</evidence>
<name>A0A150IJG2_9EURY</name>
<accession>A0A150IYC7</accession>
<proteinExistence type="inferred from homology"/>
<dbReference type="InterPro" id="IPR004420">
    <property type="entry name" value="Pept_A31_hyd_mat_HycI"/>
</dbReference>
<dbReference type="CDD" id="cd06067">
    <property type="entry name" value="H2MP_MemB-H2evol"/>
    <property type="match status" value="1"/>
</dbReference>
<dbReference type="Gene3D" id="3.40.50.1450">
    <property type="entry name" value="HybD-like"/>
    <property type="match status" value="1"/>
</dbReference>
<sequence length="157" mass="17334">MQKIEIFLKEILGKKLVILGVGSIIRGDDGVGPYLCEKLSELNNESFLSINGDLVPENFTQDIRKFKPENVIIVDAAFMGKSIGEVEIIRVNEIKGISFSSHSMPLSVLGKYLAQEIGAMVYILGIQAGRIDFGSEISQTVKESADEIFEIIKKEIN</sequence>
<dbReference type="Pfam" id="PF01750">
    <property type="entry name" value="HycI"/>
    <property type="match status" value="1"/>
</dbReference>
<dbReference type="PRINTS" id="PR00446">
    <property type="entry name" value="HYDRGNUPTAKE"/>
</dbReference>
<comment type="caution">
    <text evidence="5">The sequence shown here is derived from an EMBL/GenBank/DDBJ whole genome shotgun (WGS) entry which is preliminary data.</text>
</comment>
<dbReference type="PANTHER" id="PTHR30302:SF1">
    <property type="entry name" value="HYDROGENASE 2 MATURATION PROTEASE"/>
    <property type="match status" value="1"/>
</dbReference>
<dbReference type="EMBL" id="LNJC01000029">
    <property type="protein sequence ID" value="KYC49664.1"/>
    <property type="molecule type" value="Genomic_DNA"/>
</dbReference>
<evidence type="ECO:0000313" key="5">
    <source>
        <dbReference type="EMBL" id="KYC45097.1"/>
    </source>
</evidence>
<evidence type="ECO:0000256" key="2">
    <source>
        <dbReference type="ARBA" id="ARBA00022670"/>
    </source>
</evidence>
<dbReference type="InterPro" id="IPR000671">
    <property type="entry name" value="Peptidase_A31"/>
</dbReference>
<dbReference type="Proteomes" id="UP000092403">
    <property type="component" value="Unassembled WGS sequence"/>
</dbReference>
<evidence type="ECO:0000313" key="9">
    <source>
        <dbReference type="Proteomes" id="UP000092401"/>
    </source>
</evidence>
<dbReference type="EMBL" id="LNGE01000030">
    <property type="protein sequence ID" value="KYC45097.1"/>
    <property type="molecule type" value="Genomic_DNA"/>
</dbReference>
<dbReference type="GO" id="GO:0016485">
    <property type="term" value="P:protein processing"/>
    <property type="evidence" value="ECO:0007669"/>
    <property type="project" value="TreeGrafter"/>
</dbReference>
<keyword evidence="3" id="KW-0064">Aspartyl protease</keyword>
<dbReference type="NCBIfam" id="TIGR00072">
    <property type="entry name" value="hydrog_prot"/>
    <property type="match status" value="1"/>
</dbReference>
<dbReference type="NCBIfam" id="TIGR00142">
    <property type="entry name" value="hycI"/>
    <property type="match status" value="1"/>
</dbReference>
<comment type="similarity">
    <text evidence="1">Belongs to the peptidase A31 family.</text>
</comment>
<evidence type="ECO:0000313" key="8">
    <source>
        <dbReference type="Proteomes" id="UP000091929"/>
    </source>
</evidence>
<organism evidence="5 9">
    <name type="scientific">Candidatus Methanofastidiosum methylothiophilum</name>
    <dbReference type="NCBI Taxonomy" id="1705564"/>
    <lineage>
        <taxon>Archaea</taxon>
        <taxon>Methanobacteriati</taxon>
        <taxon>Methanobacteriota</taxon>
        <taxon>Stenosarchaea group</taxon>
        <taxon>Candidatus Methanofastidiosia</taxon>
        <taxon>Candidatus Methanofastidiosales</taxon>
        <taxon>Candidatus Methanofastidiosaceae</taxon>
        <taxon>Candidatus Methanofastidiosum</taxon>
    </lineage>
</organism>
<evidence type="ECO:0000256" key="1">
    <source>
        <dbReference type="ARBA" id="ARBA00006814"/>
    </source>
</evidence>
<keyword evidence="2" id="KW-0645">Protease</keyword>
<dbReference type="SUPFAM" id="SSF53163">
    <property type="entry name" value="HybD-like"/>
    <property type="match status" value="1"/>
</dbReference>
<gene>
    <name evidence="5" type="ORF">APG10_01149</name>
    <name evidence="6" type="ORF">APG11_00316</name>
    <name evidence="7" type="ORF">APG12_01311</name>
</gene>
<dbReference type="Proteomes" id="UP000092401">
    <property type="component" value="Unassembled WGS sequence"/>
</dbReference>
<dbReference type="GO" id="GO:0004190">
    <property type="term" value="F:aspartic-type endopeptidase activity"/>
    <property type="evidence" value="ECO:0007669"/>
    <property type="project" value="UniProtKB-KW"/>
</dbReference>
<dbReference type="EMBL" id="LNGF01000004">
    <property type="protein sequence ID" value="KYC48509.1"/>
    <property type="molecule type" value="Genomic_DNA"/>
</dbReference>
<dbReference type="AlphaFoldDB" id="A0A150IJG2"/>
<accession>A0A150IU24</accession>
<dbReference type="GO" id="GO:0008047">
    <property type="term" value="F:enzyme activator activity"/>
    <property type="evidence" value="ECO:0007669"/>
    <property type="project" value="InterPro"/>
</dbReference>